<gene>
    <name evidence="2" type="ORF">SAMN05421881_10062</name>
</gene>
<dbReference type="SUPFAM" id="SSF53098">
    <property type="entry name" value="Ribonuclease H-like"/>
    <property type="match status" value="1"/>
</dbReference>
<dbReference type="Gene3D" id="3.30.420.10">
    <property type="entry name" value="Ribonuclease H-like superfamily/Ribonuclease H"/>
    <property type="match status" value="1"/>
</dbReference>
<dbReference type="InterPro" id="IPR036397">
    <property type="entry name" value="RNaseH_sf"/>
</dbReference>
<organism evidence="2 3">
    <name type="scientific">Nitrosomonas halophila</name>
    <dbReference type="NCBI Taxonomy" id="44576"/>
    <lineage>
        <taxon>Bacteria</taxon>
        <taxon>Pseudomonadati</taxon>
        <taxon>Pseudomonadota</taxon>
        <taxon>Betaproteobacteria</taxon>
        <taxon>Nitrosomonadales</taxon>
        <taxon>Nitrosomonadaceae</taxon>
        <taxon>Nitrosomonas</taxon>
    </lineage>
</organism>
<proteinExistence type="predicted"/>
<dbReference type="GO" id="GO:0003676">
    <property type="term" value="F:nucleic acid binding"/>
    <property type="evidence" value="ECO:0007669"/>
    <property type="project" value="InterPro"/>
</dbReference>
<dbReference type="PANTHER" id="PTHR38462:SF1">
    <property type="entry name" value="YPRB RIBONUCLEASE H-LIKE DOMAIN-CONTAINING PROTEIN"/>
    <property type="match status" value="1"/>
</dbReference>
<dbReference type="InterPro" id="IPR027417">
    <property type="entry name" value="P-loop_NTPase"/>
</dbReference>
<dbReference type="InterPro" id="IPR038720">
    <property type="entry name" value="YprB_RNase_H-like_dom"/>
</dbReference>
<keyword evidence="3" id="KW-1185">Reference proteome</keyword>
<sequence>MLHVTLQRLLQGVGPSREAIYWKHGIFTWDDLEKFLTSQKELFPNEPKQYQEHLSCISKAKSAFEAKDAAYFASLLDRRDYYRIPLSFQEKTIFLDIETTGLSRYYDVVTLVGWYYQDKYNAFIRGGDESPLISALSDARVVITFNGSLFDLPFLREAFVNIPIPPVHIDLRFLAKRAQLSGGQKVIEEKLGFKRPDNLIDIKGESAPILWHQYRRGNLDALKLLIEYNYYDILGMKFIFDEAVKIINKDRAIPLHIYKNLPQFFNKKELTSIKMGRLNYFLNEKNLPSFKGATGPAITLKHLHITQPSLLKIVGIDLSGSEERPSGWCLLTGTEAITRTIGSDKELISATLETRPHLVSIDSPLSLPRGRISVFDDDPGRHKFGIMRDCERLLKKRGINVYPALIPSMQKLTARGIRLAAYFRSQGIPVIESYPGAAQDIMGIPRKRASLSMLCEGLGEFGVRGPFLREQLTHDEIDAITSSVVGVFFWSGKFEALGSEVEEALIIPDLQADTTNWSNRKIIGISGHIAAGKTTLARYFETQGYHYTRYSMVLTTMMGSLGKEVTRPKLQEFGNQVNQGLGQRGLCRKLLKTLPEKGNIVIDGLRFPDDHAFWVEVFGPAFSHIHIDASMELRRLRFENRESSPMSFEEAEAHPVEKQVASLHALAHHVLTNEKSFQNLYSDTDHLISHSLLRSQCQ</sequence>
<dbReference type="AlphaFoldDB" id="A0A1H3DS55"/>
<dbReference type="EMBL" id="FNOY01000006">
    <property type="protein sequence ID" value="SDX69140.1"/>
    <property type="molecule type" value="Genomic_DNA"/>
</dbReference>
<dbReference type="Pfam" id="PF13482">
    <property type="entry name" value="RNase_H_2"/>
    <property type="match status" value="1"/>
</dbReference>
<feature type="domain" description="YprB ribonuclease H-like" evidence="1">
    <location>
        <begin position="93"/>
        <end position="242"/>
    </location>
</feature>
<evidence type="ECO:0000313" key="2">
    <source>
        <dbReference type="EMBL" id="SDX69140.1"/>
    </source>
</evidence>
<dbReference type="Gene3D" id="3.40.50.300">
    <property type="entry name" value="P-loop containing nucleotide triphosphate hydrolases"/>
    <property type="match status" value="1"/>
</dbReference>
<dbReference type="PANTHER" id="PTHR38462">
    <property type="entry name" value="EXONUCLEASE-LIKE PROTEIN"/>
    <property type="match status" value="1"/>
</dbReference>
<dbReference type="OrthoDB" id="9790530at2"/>
<reference evidence="2 3" key="1">
    <citation type="submission" date="2016-10" db="EMBL/GenBank/DDBJ databases">
        <authorList>
            <person name="de Groot N.N."/>
        </authorList>
    </citation>
    <scope>NUCLEOTIDE SEQUENCE [LARGE SCALE GENOMIC DNA]</scope>
    <source>
        <strain evidence="2 3">Nm1</strain>
    </source>
</reference>
<evidence type="ECO:0000259" key="1">
    <source>
        <dbReference type="Pfam" id="PF13482"/>
    </source>
</evidence>
<dbReference type="InterPro" id="IPR012337">
    <property type="entry name" value="RNaseH-like_sf"/>
</dbReference>
<dbReference type="Proteomes" id="UP000198640">
    <property type="component" value="Unassembled WGS sequence"/>
</dbReference>
<evidence type="ECO:0000313" key="3">
    <source>
        <dbReference type="Proteomes" id="UP000198640"/>
    </source>
</evidence>
<protein>
    <submittedName>
        <fullName evidence="2">Uncharacterized conserved protein YprB, contains RNaseH-like and TPR domains</fullName>
    </submittedName>
</protein>
<dbReference type="RefSeq" id="WP_090411754.1">
    <property type="nucleotide sequence ID" value="NZ_FNOY01000006.1"/>
</dbReference>
<dbReference type="SUPFAM" id="SSF52540">
    <property type="entry name" value="P-loop containing nucleoside triphosphate hydrolases"/>
    <property type="match status" value="1"/>
</dbReference>
<name>A0A1H3DS55_9PROT</name>
<dbReference type="STRING" id="44576.SAMN05421881_10062"/>
<accession>A0A1H3DS55</accession>